<protein>
    <submittedName>
        <fullName evidence="1">Uncharacterized protein</fullName>
    </submittedName>
</protein>
<name>A0A0A9A087_ARUDO</name>
<reference evidence="1" key="1">
    <citation type="submission" date="2014-09" db="EMBL/GenBank/DDBJ databases">
        <authorList>
            <person name="Magalhaes I.L.F."/>
            <person name="Oliveira U."/>
            <person name="Santos F.R."/>
            <person name="Vidigal T.H.D.A."/>
            <person name="Brescovit A.D."/>
            <person name="Santos A.J."/>
        </authorList>
    </citation>
    <scope>NUCLEOTIDE SEQUENCE</scope>
    <source>
        <tissue evidence="1">Shoot tissue taken approximately 20 cm above the soil surface</tissue>
    </source>
</reference>
<proteinExistence type="predicted"/>
<dbReference type="AlphaFoldDB" id="A0A0A9A087"/>
<sequence>MATRSACAALAARRCAERRCPMEFRETRGGWRA</sequence>
<evidence type="ECO:0000313" key="1">
    <source>
        <dbReference type="EMBL" id="JAD43378.1"/>
    </source>
</evidence>
<accession>A0A0A9A087</accession>
<organism evidence="1">
    <name type="scientific">Arundo donax</name>
    <name type="common">Giant reed</name>
    <name type="synonym">Donax arundinaceus</name>
    <dbReference type="NCBI Taxonomy" id="35708"/>
    <lineage>
        <taxon>Eukaryota</taxon>
        <taxon>Viridiplantae</taxon>
        <taxon>Streptophyta</taxon>
        <taxon>Embryophyta</taxon>
        <taxon>Tracheophyta</taxon>
        <taxon>Spermatophyta</taxon>
        <taxon>Magnoliopsida</taxon>
        <taxon>Liliopsida</taxon>
        <taxon>Poales</taxon>
        <taxon>Poaceae</taxon>
        <taxon>PACMAD clade</taxon>
        <taxon>Arundinoideae</taxon>
        <taxon>Arundineae</taxon>
        <taxon>Arundo</taxon>
    </lineage>
</organism>
<dbReference type="EMBL" id="GBRH01254517">
    <property type="protein sequence ID" value="JAD43378.1"/>
    <property type="molecule type" value="Transcribed_RNA"/>
</dbReference>
<reference evidence="1" key="2">
    <citation type="journal article" date="2015" name="Data Brief">
        <title>Shoot transcriptome of the giant reed, Arundo donax.</title>
        <authorList>
            <person name="Barrero R.A."/>
            <person name="Guerrero F.D."/>
            <person name="Moolhuijzen P."/>
            <person name="Goolsby J.A."/>
            <person name="Tidwell J."/>
            <person name="Bellgard S.E."/>
            <person name="Bellgard M.I."/>
        </authorList>
    </citation>
    <scope>NUCLEOTIDE SEQUENCE</scope>
    <source>
        <tissue evidence="1">Shoot tissue taken approximately 20 cm above the soil surface</tissue>
    </source>
</reference>